<keyword evidence="5" id="KW-0862">Zinc</keyword>
<evidence type="ECO:0000256" key="1">
    <source>
        <dbReference type="ARBA" id="ARBA00006247"/>
    </source>
</evidence>
<evidence type="ECO:0000313" key="8">
    <source>
        <dbReference type="EMBL" id="MPM31373.1"/>
    </source>
</evidence>
<evidence type="ECO:0000256" key="4">
    <source>
        <dbReference type="ARBA" id="ARBA00022801"/>
    </source>
</evidence>
<dbReference type="SUPFAM" id="SSF55031">
    <property type="entry name" value="Bacterial exopeptidase dimerisation domain"/>
    <property type="match status" value="1"/>
</dbReference>
<organism evidence="8">
    <name type="scientific">bioreactor metagenome</name>
    <dbReference type="NCBI Taxonomy" id="1076179"/>
    <lineage>
        <taxon>unclassified sequences</taxon>
        <taxon>metagenomes</taxon>
        <taxon>ecological metagenomes</taxon>
    </lineage>
</organism>
<evidence type="ECO:0000256" key="2">
    <source>
        <dbReference type="ARBA" id="ARBA00022670"/>
    </source>
</evidence>
<dbReference type="Pfam" id="PF07687">
    <property type="entry name" value="M20_dimer"/>
    <property type="match status" value="1"/>
</dbReference>
<dbReference type="SUPFAM" id="SSF53187">
    <property type="entry name" value="Zn-dependent exopeptidases"/>
    <property type="match status" value="1"/>
</dbReference>
<dbReference type="Pfam" id="PF01546">
    <property type="entry name" value="Peptidase_M20"/>
    <property type="match status" value="1"/>
</dbReference>
<dbReference type="GO" id="GO:0009014">
    <property type="term" value="F:succinyl-diaminopimelate desuccinylase activity"/>
    <property type="evidence" value="ECO:0007669"/>
    <property type="project" value="UniProtKB-EC"/>
</dbReference>
<accession>A0A644YY27</accession>
<keyword evidence="4 8" id="KW-0378">Hydrolase</keyword>
<dbReference type="Gene3D" id="1.10.150.900">
    <property type="match status" value="1"/>
</dbReference>
<comment type="similarity">
    <text evidence="1">Belongs to the peptidase M20A family.</text>
</comment>
<dbReference type="GO" id="GO:0046872">
    <property type="term" value="F:metal ion binding"/>
    <property type="evidence" value="ECO:0007669"/>
    <property type="project" value="UniProtKB-KW"/>
</dbReference>
<dbReference type="Gene3D" id="3.40.630.10">
    <property type="entry name" value="Zn peptidases"/>
    <property type="match status" value="1"/>
</dbReference>
<evidence type="ECO:0000256" key="6">
    <source>
        <dbReference type="SAM" id="Phobius"/>
    </source>
</evidence>
<dbReference type="EMBL" id="VSSQ01006054">
    <property type="protein sequence ID" value="MPM31373.1"/>
    <property type="molecule type" value="Genomic_DNA"/>
</dbReference>
<keyword evidence="6" id="KW-1133">Transmembrane helix</keyword>
<dbReference type="InterPro" id="IPR036264">
    <property type="entry name" value="Bact_exopeptidase_dim_dom"/>
</dbReference>
<keyword evidence="2" id="KW-0645">Protease</keyword>
<dbReference type="AlphaFoldDB" id="A0A644YY27"/>
<proteinExistence type="inferred from homology"/>
<protein>
    <submittedName>
        <fullName evidence="8">Succinyl-diaminopimelate desuccinylase</fullName>
        <ecNumber evidence="8">3.5.1.18</ecNumber>
    </submittedName>
</protein>
<evidence type="ECO:0000256" key="5">
    <source>
        <dbReference type="ARBA" id="ARBA00022833"/>
    </source>
</evidence>
<feature type="transmembrane region" description="Helical" evidence="6">
    <location>
        <begin position="28"/>
        <end position="46"/>
    </location>
</feature>
<dbReference type="GO" id="GO:0006508">
    <property type="term" value="P:proteolysis"/>
    <property type="evidence" value="ECO:0007669"/>
    <property type="project" value="UniProtKB-KW"/>
</dbReference>
<dbReference type="PANTHER" id="PTHR45962">
    <property type="entry name" value="N-FATTY-ACYL-AMINO ACID SYNTHASE/HYDROLASE PM20D1"/>
    <property type="match status" value="1"/>
</dbReference>
<sequence>MAYCCLYNWVWIVKCLIINKEDKDDNLYFIRIIILFAASIFLRAAFFKPEKSKEIKQTLTGIEDSAVENGIVQRFQEMIQHKTISYNDRSKTDFKEFERFKEMLVRNYPRLNEACTRELYGDAGVLYRWPGKTAGDPVVLMSHYDVVPVNEELWTKPAFEGLLENGVIWGRGTLDTKGTLCGVVEAVEKLIGEGFVPETDIYLSFSGDEEISGNSAPTIVEALKSRGIRPKLVLDEGGAIVENVFPGVTKPSALIGVGEKGYMDVVLEMSGKGGHSSAPPSHTLVGRLAKAVVLLEQHPFKANISPAVKEMFEKMGRHSTFMYRLIFANMWCFGPLLKVLFTKQGGEMNALIRTTLAPTVMEGSQAFNVMPPKAKVGLNLRLMVTDTVESSLARINSIISDPEIQVTCIGGHNASPIANTTSEGWKKVERAIEETWQGTIVSPYLMLAASDSRHFCAISDNVLRFSAMTLSSEERGMIHGNDERITVKALMETVAFYIRLIKQL</sequence>
<dbReference type="EC" id="3.5.1.18" evidence="8"/>
<name>A0A644YY27_9ZZZZ</name>
<evidence type="ECO:0000256" key="3">
    <source>
        <dbReference type="ARBA" id="ARBA00022723"/>
    </source>
</evidence>
<dbReference type="InterPro" id="IPR002933">
    <property type="entry name" value="Peptidase_M20"/>
</dbReference>
<reference evidence="8" key="1">
    <citation type="submission" date="2019-08" db="EMBL/GenBank/DDBJ databases">
        <authorList>
            <person name="Kucharzyk K."/>
            <person name="Murdoch R.W."/>
            <person name="Higgins S."/>
            <person name="Loffler F."/>
        </authorList>
    </citation>
    <scope>NUCLEOTIDE SEQUENCE</scope>
</reference>
<dbReference type="PANTHER" id="PTHR45962:SF1">
    <property type="entry name" value="N-FATTY-ACYL-AMINO ACID SYNTHASE_HYDROLASE PM20D1"/>
    <property type="match status" value="1"/>
</dbReference>
<dbReference type="GO" id="GO:0008233">
    <property type="term" value="F:peptidase activity"/>
    <property type="evidence" value="ECO:0007669"/>
    <property type="project" value="UniProtKB-KW"/>
</dbReference>
<comment type="caution">
    <text evidence="8">The sequence shown here is derived from an EMBL/GenBank/DDBJ whole genome shotgun (WGS) entry which is preliminary data.</text>
</comment>
<gene>
    <name evidence="8" type="primary">dapE_26</name>
    <name evidence="8" type="ORF">SDC9_77928</name>
</gene>
<dbReference type="InterPro" id="IPR047177">
    <property type="entry name" value="Pept_M20A"/>
</dbReference>
<keyword evidence="6" id="KW-0812">Transmembrane</keyword>
<evidence type="ECO:0000259" key="7">
    <source>
        <dbReference type="Pfam" id="PF07687"/>
    </source>
</evidence>
<dbReference type="Gene3D" id="3.30.70.360">
    <property type="match status" value="1"/>
</dbReference>
<keyword evidence="3" id="KW-0479">Metal-binding</keyword>
<keyword evidence="6" id="KW-0472">Membrane</keyword>
<feature type="domain" description="Peptidase M20 dimerisation" evidence="7">
    <location>
        <begin position="257"/>
        <end position="402"/>
    </location>
</feature>
<dbReference type="InterPro" id="IPR011650">
    <property type="entry name" value="Peptidase_M20_dimer"/>
</dbReference>